<feature type="non-terminal residue" evidence="1">
    <location>
        <position position="1"/>
    </location>
</feature>
<accession>A0A1D1ZHD9</accession>
<dbReference type="InterPro" id="IPR011990">
    <property type="entry name" value="TPR-like_helical_dom_sf"/>
</dbReference>
<evidence type="ECO:0000313" key="1">
    <source>
        <dbReference type="EMBL" id="JAT66364.1"/>
    </source>
</evidence>
<dbReference type="EMBL" id="GDJX01001572">
    <property type="protein sequence ID" value="JAT66364.1"/>
    <property type="molecule type" value="Transcribed_RNA"/>
</dbReference>
<dbReference type="InterPro" id="IPR044646">
    <property type="entry name" value="EMB1417-like"/>
</dbReference>
<gene>
    <name evidence="1" type="primary">At4g18975_1</name>
    <name evidence="1" type="ORF">g.31220</name>
</gene>
<name>A0A1D1ZHD9_9ARAE</name>
<reference evidence="1" key="1">
    <citation type="submission" date="2015-07" db="EMBL/GenBank/DDBJ databases">
        <title>Transcriptome Assembly of Anthurium amnicola.</title>
        <authorList>
            <person name="Suzuki J."/>
        </authorList>
    </citation>
    <scope>NUCLEOTIDE SEQUENCE</scope>
</reference>
<proteinExistence type="predicted"/>
<feature type="non-terminal residue" evidence="1">
    <location>
        <position position="293"/>
    </location>
</feature>
<organism evidence="1">
    <name type="scientific">Anthurium amnicola</name>
    <dbReference type="NCBI Taxonomy" id="1678845"/>
    <lineage>
        <taxon>Eukaryota</taxon>
        <taxon>Viridiplantae</taxon>
        <taxon>Streptophyta</taxon>
        <taxon>Embryophyta</taxon>
        <taxon>Tracheophyta</taxon>
        <taxon>Spermatophyta</taxon>
        <taxon>Magnoliopsida</taxon>
        <taxon>Liliopsida</taxon>
        <taxon>Araceae</taxon>
        <taxon>Pothoideae</taxon>
        <taxon>Potheae</taxon>
        <taxon>Anthurium</taxon>
    </lineage>
</organism>
<dbReference type="PANTHER" id="PTHR46782">
    <property type="entry name" value="OS01G0757700 PROTEIN"/>
    <property type="match status" value="1"/>
</dbReference>
<protein>
    <submittedName>
        <fullName evidence="1">Pentatricopeptide repeat-containing protein At4g18975, chloroplastic</fullName>
    </submittedName>
</protein>
<dbReference type="PANTHER" id="PTHR46782:SF2">
    <property type="entry name" value="OS07G0545900 PROTEIN"/>
    <property type="match status" value="1"/>
</dbReference>
<sequence>RYLYQQKYSFPNVAAATVFRLPVLRFHRHSRSRHHLPSGGLLSELLHTVESFRRAHRMASPLPSAVGGIPSRASSSAFCGGGACAAPWLGRIAIVIPREASSLRCSTASLSLGQPITGALLNAASGNRTPPAYRGKEKAKAGKKEHHLWMKRDSAQSGQKALNLVRIVSKLPNEKEAIYGALDKWSAFETEFPLVAIAKVLGILRKRNQWLRIVQVTKWLLSKGQGMTMGTYDVVLLAFDMEGRVDEAETIWNTMLQTHTRSISKRLFSRMISLYDHHHMPDKILEVFADMEE</sequence>
<dbReference type="AlphaFoldDB" id="A0A1D1ZHD9"/>
<dbReference type="Gene3D" id="1.25.40.10">
    <property type="entry name" value="Tetratricopeptide repeat domain"/>
    <property type="match status" value="1"/>
</dbReference>